<protein>
    <submittedName>
        <fullName evidence="3">Class IV adenylate cyclase</fullName>
    </submittedName>
</protein>
<dbReference type="Pfam" id="PF01928">
    <property type="entry name" value="CYTH"/>
    <property type="match status" value="1"/>
</dbReference>
<dbReference type="PROSITE" id="PS51707">
    <property type="entry name" value="CYTH"/>
    <property type="match status" value="1"/>
</dbReference>
<reference evidence="2 5" key="3">
    <citation type="submission" date="2017-11" db="EMBL/GenBank/DDBJ databases">
        <title>Complete genome sequence of Serratia sp. ATCC 39006 LacA.</title>
        <authorList>
            <person name="Hampton H.G."/>
            <person name="Jackson S.A."/>
            <person name="Jauregui R."/>
            <person name="Poulter G.T.M."/>
            <person name="Salmond G.P.C."/>
            <person name="Fineran P.C."/>
        </authorList>
    </citation>
    <scope>NUCLEOTIDE SEQUENCE [LARGE SCALE GENOMIC DNA]</scope>
    <source>
        <strain evidence="2 5">ATCC 39006</strain>
    </source>
</reference>
<evidence type="ECO:0000259" key="1">
    <source>
        <dbReference type="PROSITE" id="PS51707"/>
    </source>
</evidence>
<dbReference type="SMART" id="SM01118">
    <property type="entry name" value="CYTH"/>
    <property type="match status" value="1"/>
</dbReference>
<reference evidence="3 4" key="1">
    <citation type="journal article" date="2013" name="Genome Announc.">
        <title>Draft genome sequence of Serratia sp. strain ATCC 39006, a model bacterium for analysis of the biosynthesis and regulation of prodigiosin, a carbapenem, and gas vesicles.</title>
        <authorList>
            <person name="Fineran P.C."/>
            <person name="Iglesias Cans M.C."/>
            <person name="Ramsay J.P."/>
            <person name="Wilf N.M."/>
            <person name="Cossyleon D."/>
            <person name="McNeil M.B."/>
            <person name="Williamson N.R."/>
            <person name="Monson R.E."/>
            <person name="Becher S.A."/>
            <person name="Stanton J.A."/>
            <person name="Brugger K."/>
            <person name="Brown S.D."/>
            <person name="Salmond G.P."/>
        </authorList>
    </citation>
    <scope>NUCLEOTIDE SEQUENCE [LARGE SCALE GENOMIC DNA]</scope>
    <source>
        <strain evidence="3">ATCC 39006</strain>
        <strain evidence="4">ATCC 39006 / SC 11482</strain>
    </source>
</reference>
<dbReference type="EMBL" id="CP025085">
    <property type="protein sequence ID" value="AUH01292.1"/>
    <property type="molecule type" value="Genomic_DNA"/>
</dbReference>
<dbReference type="SUPFAM" id="SSF55154">
    <property type="entry name" value="CYTH-like phosphatases"/>
    <property type="match status" value="1"/>
</dbReference>
<dbReference type="PANTHER" id="PTHR21028">
    <property type="entry name" value="SI:CH211-156B7.4"/>
    <property type="match status" value="1"/>
</dbReference>
<evidence type="ECO:0000313" key="4">
    <source>
        <dbReference type="Proteomes" id="UP000017700"/>
    </source>
</evidence>
<dbReference type="InterPro" id="IPR023577">
    <property type="entry name" value="CYTH_domain"/>
</dbReference>
<dbReference type="PANTHER" id="PTHR21028:SF2">
    <property type="entry name" value="CYTH DOMAIN-CONTAINING PROTEIN"/>
    <property type="match status" value="1"/>
</dbReference>
<reference evidence="3" key="4">
    <citation type="submission" date="2017-11" db="EMBL/GenBank/DDBJ databases">
        <title>Complete genome sequence of Serratia sp. ATCC 39006.</title>
        <authorList>
            <person name="Hampton H.G."/>
            <person name="Jackson S.A."/>
            <person name="Jauregui R."/>
            <person name="Poulter G.T.M."/>
            <person name="Salmond G.P.C."/>
            <person name="Fineran P.C."/>
        </authorList>
    </citation>
    <scope>NUCLEOTIDE SEQUENCE</scope>
    <source>
        <strain evidence="3">ATCC 39006</strain>
    </source>
</reference>
<dbReference type="Gene3D" id="2.40.320.10">
    <property type="entry name" value="Hypothetical Protein Pfu-838710-001"/>
    <property type="match status" value="1"/>
</dbReference>
<dbReference type="Proteomes" id="UP000233778">
    <property type="component" value="Chromosome"/>
</dbReference>
<dbReference type="InterPro" id="IPR008173">
    <property type="entry name" value="Adenylyl_cyclase_CyaB"/>
</dbReference>
<proteinExistence type="predicted"/>
<accession>A0A2I5T9U1</accession>
<feature type="domain" description="CYTH" evidence="1">
    <location>
        <begin position="8"/>
        <end position="179"/>
    </location>
</feature>
<dbReference type="KEGG" id="serq:CWC46_16620"/>
<evidence type="ECO:0000313" key="2">
    <source>
        <dbReference type="EMBL" id="AUH01292.1"/>
    </source>
</evidence>
<sequence length="179" mass="21145">MTEYFRGKYEVEVKFRIQDIVTFREGLFSQHPESYVFENKEYDIYYDSEENKLRQQNISMVLRRMAPSGIKLWIVKGPRTGLSEAVNVESFEITDSILRTLGYKPIFELNKTRSIYFLDTFNITMDYIESLGHYVEISCMTEDDSALDLLREKCQDCALRLGLLLDNIEHQSYRQLLGY</sequence>
<dbReference type="Proteomes" id="UP000017700">
    <property type="component" value="Chromosome"/>
</dbReference>
<reference evidence="3" key="2">
    <citation type="submission" date="2013-09" db="EMBL/GenBank/DDBJ databases">
        <authorList>
            <person name="Wang G."/>
            <person name="Yang Y."/>
            <person name="Su Y."/>
        </authorList>
    </citation>
    <scope>NUCLEOTIDE SEQUENCE</scope>
    <source>
        <strain evidence="3">ATCC 39006</strain>
    </source>
</reference>
<gene>
    <name evidence="3" type="primary">cyaB</name>
    <name evidence="2" type="ORF">CWC46_16620</name>
    <name evidence="3" type="ORF">Ser39006_016620</name>
</gene>
<dbReference type="NCBIfam" id="TIGR00318">
    <property type="entry name" value="cyaB"/>
    <property type="match status" value="1"/>
</dbReference>
<keyword evidence="4" id="KW-1185">Reference proteome</keyword>
<dbReference type="STRING" id="104623.Ser39006_02159"/>
<dbReference type="OrthoDB" id="8443111at2"/>
<dbReference type="CDD" id="cd07890">
    <property type="entry name" value="CYTH-like_AC_IV-like"/>
    <property type="match status" value="1"/>
</dbReference>
<dbReference type="RefSeq" id="WP_021015425.1">
    <property type="nucleotide sequence ID" value="NZ_CP025084.1"/>
</dbReference>
<dbReference type="EMBL" id="CP025084">
    <property type="protein sequence ID" value="AUH05613.1"/>
    <property type="molecule type" value="Genomic_DNA"/>
</dbReference>
<dbReference type="AlphaFoldDB" id="A0A2I5T9U1"/>
<name>A0A2I5T9U1_SERS3</name>
<organism evidence="3 4">
    <name type="scientific">Serratia sp. (strain ATCC 39006)</name>
    <name type="common">Prodigiosinella confusarubida</name>
    <dbReference type="NCBI Taxonomy" id="104623"/>
    <lineage>
        <taxon>Bacteria</taxon>
        <taxon>Pseudomonadati</taxon>
        <taxon>Pseudomonadota</taxon>
        <taxon>Gammaproteobacteria</taxon>
        <taxon>Enterobacterales</taxon>
        <taxon>Pectobacteriaceae</taxon>
        <taxon>Prodigiosinella</taxon>
    </lineage>
</organism>
<evidence type="ECO:0000313" key="5">
    <source>
        <dbReference type="Proteomes" id="UP000233778"/>
    </source>
</evidence>
<dbReference type="InterPro" id="IPR033469">
    <property type="entry name" value="CYTH-like_dom_sf"/>
</dbReference>
<dbReference type="KEGG" id="sera:Ser39006_016620"/>
<evidence type="ECO:0000313" key="3">
    <source>
        <dbReference type="EMBL" id="AUH05613.1"/>
    </source>
</evidence>